<accession>A0A4Y3W8P3</accession>
<protein>
    <submittedName>
        <fullName evidence="3">Acyltransferase</fullName>
    </submittedName>
</protein>
<keyword evidence="3" id="KW-0808">Transferase</keyword>
<dbReference type="Pfam" id="PF01757">
    <property type="entry name" value="Acyl_transf_3"/>
    <property type="match status" value="1"/>
</dbReference>
<evidence type="ECO:0000313" key="3">
    <source>
        <dbReference type="EMBL" id="GEC15397.1"/>
    </source>
</evidence>
<organism evidence="3 4">
    <name type="scientific">Nitrobacter winogradskyi</name>
    <name type="common">Nitrobacter agilis</name>
    <dbReference type="NCBI Taxonomy" id="913"/>
    <lineage>
        <taxon>Bacteria</taxon>
        <taxon>Pseudomonadati</taxon>
        <taxon>Pseudomonadota</taxon>
        <taxon>Alphaproteobacteria</taxon>
        <taxon>Hyphomicrobiales</taxon>
        <taxon>Nitrobacteraceae</taxon>
        <taxon>Nitrobacter</taxon>
    </lineage>
</organism>
<dbReference type="Proteomes" id="UP000318825">
    <property type="component" value="Unassembled WGS sequence"/>
</dbReference>
<feature type="transmembrane region" description="Helical" evidence="1">
    <location>
        <begin position="20"/>
        <end position="39"/>
    </location>
</feature>
<dbReference type="GO" id="GO:0016747">
    <property type="term" value="F:acyltransferase activity, transferring groups other than amino-acyl groups"/>
    <property type="evidence" value="ECO:0007669"/>
    <property type="project" value="InterPro"/>
</dbReference>
<feature type="domain" description="Acyltransferase 3" evidence="2">
    <location>
        <begin position="17"/>
        <end position="333"/>
    </location>
</feature>
<dbReference type="RefSeq" id="WP_181410397.1">
    <property type="nucleotide sequence ID" value="NZ_BJNF01000029.1"/>
</dbReference>
<proteinExistence type="predicted"/>
<dbReference type="PANTHER" id="PTHR23028">
    <property type="entry name" value="ACETYLTRANSFERASE"/>
    <property type="match status" value="1"/>
</dbReference>
<name>A0A4Y3W8P3_NITWI</name>
<feature type="transmembrane region" description="Helical" evidence="1">
    <location>
        <begin position="156"/>
        <end position="177"/>
    </location>
</feature>
<dbReference type="AlphaFoldDB" id="A0A4Y3W8P3"/>
<keyword evidence="3" id="KW-0012">Acyltransferase</keyword>
<evidence type="ECO:0000313" key="4">
    <source>
        <dbReference type="Proteomes" id="UP000318825"/>
    </source>
</evidence>
<feature type="transmembrane region" description="Helical" evidence="1">
    <location>
        <begin position="184"/>
        <end position="201"/>
    </location>
</feature>
<dbReference type="GO" id="GO:0000271">
    <property type="term" value="P:polysaccharide biosynthetic process"/>
    <property type="evidence" value="ECO:0007669"/>
    <property type="project" value="TreeGrafter"/>
</dbReference>
<dbReference type="InterPro" id="IPR002656">
    <property type="entry name" value="Acyl_transf_3_dom"/>
</dbReference>
<dbReference type="PANTHER" id="PTHR23028:SF53">
    <property type="entry name" value="ACYL_TRANSF_3 DOMAIN-CONTAINING PROTEIN"/>
    <property type="match status" value="1"/>
</dbReference>
<feature type="transmembrane region" description="Helical" evidence="1">
    <location>
        <begin position="213"/>
        <end position="229"/>
    </location>
</feature>
<feature type="transmembrane region" description="Helical" evidence="1">
    <location>
        <begin position="234"/>
        <end position="251"/>
    </location>
</feature>
<reference evidence="3 4" key="1">
    <citation type="submission" date="2019-06" db="EMBL/GenBank/DDBJ databases">
        <title>Whole genome shotgun sequence of Nitrobacter winogradskyi NBRC 14297.</title>
        <authorList>
            <person name="Hosoyama A."/>
            <person name="Uohara A."/>
            <person name="Ohji S."/>
            <person name="Ichikawa N."/>
        </authorList>
    </citation>
    <scope>NUCLEOTIDE SEQUENCE [LARGE SCALE GENOMIC DNA]</scope>
    <source>
        <strain evidence="3 4">NBRC 14297</strain>
    </source>
</reference>
<dbReference type="GO" id="GO:0016020">
    <property type="term" value="C:membrane"/>
    <property type="evidence" value="ECO:0007669"/>
    <property type="project" value="TreeGrafter"/>
</dbReference>
<evidence type="ECO:0000256" key="1">
    <source>
        <dbReference type="SAM" id="Phobius"/>
    </source>
</evidence>
<dbReference type="EMBL" id="BJNF01000029">
    <property type="protein sequence ID" value="GEC15397.1"/>
    <property type="molecule type" value="Genomic_DNA"/>
</dbReference>
<gene>
    <name evidence="3" type="ORF">NWI01_12890</name>
</gene>
<dbReference type="InterPro" id="IPR050879">
    <property type="entry name" value="Acyltransferase_3"/>
</dbReference>
<feature type="transmembrane region" description="Helical" evidence="1">
    <location>
        <begin position="51"/>
        <end position="71"/>
    </location>
</feature>
<keyword evidence="1" id="KW-0812">Transmembrane</keyword>
<keyword evidence="1" id="KW-1133">Transmembrane helix</keyword>
<keyword evidence="1" id="KW-0472">Membrane</keyword>
<feature type="transmembrane region" description="Helical" evidence="1">
    <location>
        <begin position="312"/>
        <end position="334"/>
    </location>
</feature>
<comment type="caution">
    <text evidence="3">The sequence shown here is derived from an EMBL/GenBank/DDBJ whole genome shotgun (WGS) entry which is preliminary data.</text>
</comment>
<sequence length="381" mass="41961">MALTRVGDILDPKQNNFTLLRLLAASAVVISHAVFLHSGHKADEILSSITYFNLGDHAVNVFFVLSGLTVAGSLAKSPSTTEFMVARGLRIFPALGACALLLVLVGAIVTTCTPTQFLSDTRVWRYGVSTLLLNSAATGLPGVFGGNPHPSVMNASIWTLKYEAACYLLLAFIAWFGFVTKRRFTWLFGISWTIAGGILFVRSGHDTTPLDQAARFWLCFSLGVGFYVFRNQIVLSAFAVAAVSVLFWFTIGSPLERIVSLFATGYAIVWLGKLPTGHLRSLTNRIDLSYGIYIFGWPITQTLMLVQPSISVWSLTLLSLVLAMAVALPSWLLIERPAMRARKPISISIEARIERLRQRLKSKPMHEMAQHTRSVQPITDK</sequence>
<evidence type="ECO:0000259" key="2">
    <source>
        <dbReference type="Pfam" id="PF01757"/>
    </source>
</evidence>
<feature type="transmembrane region" description="Helical" evidence="1">
    <location>
        <begin position="91"/>
        <end position="111"/>
    </location>
</feature>